<dbReference type="InterPro" id="IPR013083">
    <property type="entry name" value="Znf_RING/FYVE/PHD"/>
</dbReference>
<evidence type="ECO:0000256" key="5">
    <source>
        <dbReference type="ARBA" id="ARBA00022833"/>
    </source>
</evidence>
<accession>A0A453S6P8</accession>
<dbReference type="GO" id="GO:0008270">
    <property type="term" value="F:zinc ion binding"/>
    <property type="evidence" value="ECO:0007669"/>
    <property type="project" value="UniProtKB-KW"/>
</dbReference>
<feature type="domain" description="RING-type" evidence="9">
    <location>
        <begin position="88"/>
        <end position="130"/>
    </location>
</feature>
<comment type="similarity">
    <text evidence="6">Belongs to the RING-type zinc finger family. ATL subfamily.</text>
</comment>
<evidence type="ECO:0000256" key="6">
    <source>
        <dbReference type="ARBA" id="ARBA00024209"/>
    </source>
</evidence>
<dbReference type="GO" id="GO:0061630">
    <property type="term" value="F:ubiquitin protein ligase activity"/>
    <property type="evidence" value="ECO:0007669"/>
    <property type="project" value="UniProtKB-EC"/>
</dbReference>
<feature type="transmembrane region" description="Helical" evidence="8">
    <location>
        <begin position="12"/>
        <end position="30"/>
    </location>
</feature>
<reference evidence="11" key="2">
    <citation type="journal article" date="2017" name="Nat. Plants">
        <title>The Aegilops tauschii genome reveals multiple impacts of transposons.</title>
        <authorList>
            <person name="Zhao G."/>
            <person name="Zou C."/>
            <person name="Li K."/>
            <person name="Wang K."/>
            <person name="Li T."/>
            <person name="Gao L."/>
            <person name="Zhang X."/>
            <person name="Wang H."/>
            <person name="Yang Z."/>
            <person name="Liu X."/>
            <person name="Jiang W."/>
            <person name="Mao L."/>
            <person name="Kong X."/>
            <person name="Jiao Y."/>
            <person name="Jia J."/>
        </authorList>
    </citation>
    <scope>NUCLEOTIDE SEQUENCE [LARGE SCALE GENOMIC DNA]</scope>
    <source>
        <strain evidence="11">cv. AL8/78</strain>
    </source>
</reference>
<sequence length="167" mass="18303">MHFAMSPDSLLLFYAVAAAVTAAFGLFSLYKHLLRRRRHNPRAEAPDGDPEERLPLAVITVASSLLPPFMYNRLVRHSGKDDAGSAECAVCLAAIRVGAMAKLLPACAHVYHVECIDLWLASHSTCPLCRCRVGDDRSAQDLACLSPTRVFHWSCIWISQTSGSHEG</sequence>
<evidence type="ECO:0000313" key="11">
    <source>
        <dbReference type="Proteomes" id="UP000015105"/>
    </source>
</evidence>
<dbReference type="SUPFAM" id="SSF57850">
    <property type="entry name" value="RING/U-box"/>
    <property type="match status" value="1"/>
</dbReference>
<dbReference type="PANTHER" id="PTHR14155:SF522">
    <property type="entry name" value="OS06G0537600 PROTEIN"/>
    <property type="match status" value="1"/>
</dbReference>
<dbReference type="InterPro" id="IPR053238">
    <property type="entry name" value="RING-H2_zinc_finger"/>
</dbReference>
<evidence type="ECO:0000259" key="9">
    <source>
        <dbReference type="PROSITE" id="PS50089"/>
    </source>
</evidence>
<dbReference type="FunFam" id="3.30.40.10:FF:000984">
    <property type="entry name" value="Putative RING zinc finger domain superfamily protein"/>
    <property type="match status" value="1"/>
</dbReference>
<keyword evidence="8" id="KW-0812">Transmembrane</keyword>
<evidence type="ECO:0000256" key="3">
    <source>
        <dbReference type="ARBA" id="ARBA00022723"/>
    </source>
</evidence>
<proteinExistence type="inferred from homology"/>
<keyword evidence="5" id="KW-0862">Zinc</keyword>
<keyword evidence="11" id="KW-1185">Reference proteome</keyword>
<evidence type="ECO:0000256" key="8">
    <source>
        <dbReference type="SAM" id="Phobius"/>
    </source>
</evidence>
<reference evidence="10" key="5">
    <citation type="journal article" date="2021" name="G3 (Bethesda)">
        <title>Aegilops tauschii genome assembly Aet v5.0 features greater sequence contiguity and improved annotation.</title>
        <authorList>
            <person name="Wang L."/>
            <person name="Zhu T."/>
            <person name="Rodriguez J.C."/>
            <person name="Deal K.R."/>
            <person name="Dubcovsky J."/>
            <person name="McGuire P.E."/>
            <person name="Lux T."/>
            <person name="Spannagl M."/>
            <person name="Mayer K.F.X."/>
            <person name="Baldrich P."/>
            <person name="Meyers B.C."/>
            <person name="Huo N."/>
            <person name="Gu Y.Q."/>
            <person name="Zhou H."/>
            <person name="Devos K.M."/>
            <person name="Bennetzen J.L."/>
            <person name="Unver T."/>
            <person name="Budak H."/>
            <person name="Gulick P.J."/>
            <person name="Galiba G."/>
            <person name="Kalapos B."/>
            <person name="Nelson D.R."/>
            <person name="Li P."/>
            <person name="You F.M."/>
            <person name="Luo M.C."/>
            <person name="Dvorak J."/>
        </authorList>
    </citation>
    <scope>NUCLEOTIDE SEQUENCE [LARGE SCALE GENOMIC DNA]</scope>
    <source>
        <strain evidence="10">cv. AL8/78</strain>
    </source>
</reference>
<dbReference type="PROSITE" id="PS50089">
    <property type="entry name" value="ZF_RING_2"/>
    <property type="match status" value="1"/>
</dbReference>
<dbReference type="STRING" id="200361.A0A453S6P8"/>
<dbReference type="AlphaFoldDB" id="A0A453S6P8"/>
<evidence type="ECO:0000256" key="4">
    <source>
        <dbReference type="ARBA" id="ARBA00022771"/>
    </source>
</evidence>
<evidence type="ECO:0000256" key="7">
    <source>
        <dbReference type="PROSITE-ProRule" id="PRU00175"/>
    </source>
</evidence>
<comment type="catalytic activity">
    <reaction evidence="1">
        <text>S-ubiquitinyl-[E2 ubiquitin-conjugating enzyme]-L-cysteine + [acceptor protein]-L-lysine = [E2 ubiquitin-conjugating enzyme]-L-cysteine + N(6)-ubiquitinyl-[acceptor protein]-L-lysine.</text>
        <dbReference type="EC" id="2.3.2.27"/>
    </reaction>
</comment>
<dbReference type="Gene3D" id="3.30.40.10">
    <property type="entry name" value="Zinc/RING finger domain, C3HC4 (zinc finger)"/>
    <property type="match status" value="1"/>
</dbReference>
<dbReference type="Gramene" id="AET7Gv20831800.3">
    <property type="protein sequence ID" value="AET7Gv20831800.3"/>
    <property type="gene ID" value="AET7Gv20831800"/>
</dbReference>
<dbReference type="EC" id="2.3.2.27" evidence="2"/>
<reference evidence="10" key="3">
    <citation type="journal article" date="2017" name="Nature">
        <title>Genome sequence of the progenitor of the wheat D genome Aegilops tauschii.</title>
        <authorList>
            <person name="Luo M.C."/>
            <person name="Gu Y.Q."/>
            <person name="Puiu D."/>
            <person name="Wang H."/>
            <person name="Twardziok S.O."/>
            <person name="Deal K.R."/>
            <person name="Huo N."/>
            <person name="Zhu T."/>
            <person name="Wang L."/>
            <person name="Wang Y."/>
            <person name="McGuire P.E."/>
            <person name="Liu S."/>
            <person name="Long H."/>
            <person name="Ramasamy R.K."/>
            <person name="Rodriguez J.C."/>
            <person name="Van S.L."/>
            <person name="Yuan L."/>
            <person name="Wang Z."/>
            <person name="Xia Z."/>
            <person name="Xiao L."/>
            <person name="Anderson O.D."/>
            <person name="Ouyang S."/>
            <person name="Liang Y."/>
            <person name="Zimin A.V."/>
            <person name="Pertea G."/>
            <person name="Qi P."/>
            <person name="Bennetzen J.L."/>
            <person name="Dai X."/>
            <person name="Dawson M.W."/>
            <person name="Muller H.G."/>
            <person name="Kugler K."/>
            <person name="Rivarola-Duarte L."/>
            <person name="Spannagl M."/>
            <person name="Mayer K.F.X."/>
            <person name="Lu F.H."/>
            <person name="Bevan M.W."/>
            <person name="Leroy P."/>
            <person name="Li P."/>
            <person name="You F.M."/>
            <person name="Sun Q."/>
            <person name="Liu Z."/>
            <person name="Lyons E."/>
            <person name="Wicker T."/>
            <person name="Salzberg S.L."/>
            <person name="Devos K.M."/>
            <person name="Dvorak J."/>
        </authorList>
    </citation>
    <scope>NUCLEOTIDE SEQUENCE [LARGE SCALE GENOMIC DNA]</scope>
    <source>
        <strain evidence="10">cv. AL8/78</strain>
    </source>
</reference>
<evidence type="ECO:0000313" key="10">
    <source>
        <dbReference type="EnsemblPlants" id="AET7Gv20831800.3"/>
    </source>
</evidence>
<keyword evidence="8" id="KW-0472">Membrane</keyword>
<evidence type="ECO:0000256" key="2">
    <source>
        <dbReference type="ARBA" id="ARBA00012483"/>
    </source>
</evidence>
<dbReference type="Proteomes" id="UP000015105">
    <property type="component" value="Chromosome 7D"/>
</dbReference>
<evidence type="ECO:0000256" key="1">
    <source>
        <dbReference type="ARBA" id="ARBA00000900"/>
    </source>
</evidence>
<keyword evidence="8" id="KW-1133">Transmembrane helix</keyword>
<reference evidence="10" key="4">
    <citation type="submission" date="2019-03" db="UniProtKB">
        <authorList>
            <consortium name="EnsemblPlants"/>
        </authorList>
    </citation>
    <scope>IDENTIFICATION</scope>
</reference>
<dbReference type="EnsemblPlants" id="AET7Gv20831800.3">
    <property type="protein sequence ID" value="AET7Gv20831800.3"/>
    <property type="gene ID" value="AET7Gv20831800"/>
</dbReference>
<name>A0A453S6P8_AEGTS</name>
<dbReference type="SMART" id="SM00184">
    <property type="entry name" value="RING"/>
    <property type="match status" value="1"/>
</dbReference>
<organism evidence="10 11">
    <name type="scientific">Aegilops tauschii subsp. strangulata</name>
    <name type="common">Goatgrass</name>
    <dbReference type="NCBI Taxonomy" id="200361"/>
    <lineage>
        <taxon>Eukaryota</taxon>
        <taxon>Viridiplantae</taxon>
        <taxon>Streptophyta</taxon>
        <taxon>Embryophyta</taxon>
        <taxon>Tracheophyta</taxon>
        <taxon>Spermatophyta</taxon>
        <taxon>Magnoliopsida</taxon>
        <taxon>Liliopsida</taxon>
        <taxon>Poales</taxon>
        <taxon>Poaceae</taxon>
        <taxon>BOP clade</taxon>
        <taxon>Pooideae</taxon>
        <taxon>Triticodae</taxon>
        <taxon>Triticeae</taxon>
        <taxon>Triticinae</taxon>
        <taxon>Aegilops</taxon>
    </lineage>
</organism>
<dbReference type="PANTHER" id="PTHR14155">
    <property type="entry name" value="RING FINGER DOMAIN-CONTAINING"/>
    <property type="match status" value="1"/>
</dbReference>
<reference evidence="11" key="1">
    <citation type="journal article" date="2014" name="Science">
        <title>Ancient hybridizations among the ancestral genomes of bread wheat.</title>
        <authorList>
            <consortium name="International Wheat Genome Sequencing Consortium,"/>
            <person name="Marcussen T."/>
            <person name="Sandve S.R."/>
            <person name="Heier L."/>
            <person name="Spannagl M."/>
            <person name="Pfeifer M."/>
            <person name="Jakobsen K.S."/>
            <person name="Wulff B.B."/>
            <person name="Steuernagel B."/>
            <person name="Mayer K.F."/>
            <person name="Olsen O.A."/>
        </authorList>
    </citation>
    <scope>NUCLEOTIDE SEQUENCE [LARGE SCALE GENOMIC DNA]</scope>
    <source>
        <strain evidence="11">cv. AL8/78</strain>
    </source>
</reference>
<dbReference type="Pfam" id="PF13639">
    <property type="entry name" value="zf-RING_2"/>
    <property type="match status" value="1"/>
</dbReference>
<protein>
    <recommendedName>
        <fullName evidence="2">RING-type E3 ubiquitin transferase</fullName>
        <ecNumber evidence="2">2.3.2.27</ecNumber>
    </recommendedName>
</protein>
<dbReference type="InterPro" id="IPR001841">
    <property type="entry name" value="Znf_RING"/>
</dbReference>
<keyword evidence="3" id="KW-0479">Metal-binding</keyword>
<keyword evidence="4 7" id="KW-0863">Zinc-finger</keyword>